<dbReference type="GO" id="GO:0044774">
    <property type="term" value="P:mitotic DNA integrity checkpoint signaling"/>
    <property type="evidence" value="ECO:0007669"/>
    <property type="project" value="TreeGrafter"/>
</dbReference>
<dbReference type="InterPro" id="IPR001888">
    <property type="entry name" value="Transposase_1"/>
</dbReference>
<dbReference type="AlphaFoldDB" id="A0A5N3WX15"/>
<dbReference type="GO" id="GO:0000793">
    <property type="term" value="C:condensed chromosome"/>
    <property type="evidence" value="ECO:0007669"/>
    <property type="project" value="TreeGrafter"/>
</dbReference>
<sequence length="295" mass="34491">MVPQRRNRNIHKPRTIEMMLDKKHMRLLFLFEFKTGCKLVEITININNTFGPGTANEYESLEDEECSGQPLEEVAQEFNIDHSMVVWHLKQIGKVKKFAKWVPHELTENQKDHCFEVSSSLTVHSNNKSLLNLIMTCDKKSRHFSQPTSHQKKKKKKKKIMVTVWYSAAHLIHCSFLNPGETITSEKYAQQIDEMRRKLQRLQPALVNRIGPLNKLGYKVLPHTPYSPDLLPTNYHFFKHLNNILQGKCFHNQQKAENAFQEFIESQGMDFYATEVNNLISHWPKCVDCNVSHFD</sequence>
<accession>A0A5N3WX15</accession>
<dbReference type="GO" id="GO:0003697">
    <property type="term" value="F:single-stranded DNA binding"/>
    <property type="evidence" value="ECO:0007669"/>
    <property type="project" value="TreeGrafter"/>
</dbReference>
<dbReference type="GO" id="GO:0031297">
    <property type="term" value="P:replication fork processing"/>
    <property type="evidence" value="ECO:0007669"/>
    <property type="project" value="TreeGrafter"/>
</dbReference>
<reference evidence="1 2" key="1">
    <citation type="submission" date="2019-06" db="EMBL/GenBank/DDBJ databases">
        <title>Discovery of a novel chromosome fission-fusion reversal in muntjac.</title>
        <authorList>
            <person name="Mudd A.B."/>
            <person name="Bredeson J.V."/>
            <person name="Baum R."/>
            <person name="Hockemeyer D."/>
            <person name="Rokhsar D.S."/>
        </authorList>
    </citation>
    <scope>NUCLEOTIDE SEQUENCE [LARGE SCALE GENOMIC DNA]</scope>
    <source>
        <strain evidence="1">UTSW_UCB_Mm</strain>
        <tissue evidence="1">Fibroblast cell line</tissue>
    </source>
</reference>
<dbReference type="GO" id="GO:0006303">
    <property type="term" value="P:double-strand break repair via nonhomologous end joining"/>
    <property type="evidence" value="ECO:0007669"/>
    <property type="project" value="TreeGrafter"/>
</dbReference>
<dbReference type="Gene3D" id="3.30.420.10">
    <property type="entry name" value="Ribonuclease H-like superfamily/Ribonuclease H"/>
    <property type="match status" value="1"/>
</dbReference>
<proteinExistence type="predicted"/>
<organism evidence="1 2">
    <name type="scientific">Muntiacus muntjak</name>
    <name type="common">Barking deer</name>
    <name type="synonym">Indian muntjac</name>
    <dbReference type="NCBI Taxonomy" id="9888"/>
    <lineage>
        <taxon>Eukaryota</taxon>
        <taxon>Metazoa</taxon>
        <taxon>Chordata</taxon>
        <taxon>Craniata</taxon>
        <taxon>Vertebrata</taxon>
        <taxon>Euteleostomi</taxon>
        <taxon>Mammalia</taxon>
        <taxon>Eutheria</taxon>
        <taxon>Laurasiatheria</taxon>
        <taxon>Artiodactyla</taxon>
        <taxon>Ruminantia</taxon>
        <taxon>Pecora</taxon>
        <taxon>Cervidae</taxon>
        <taxon>Muntiacinae</taxon>
        <taxon>Muntiacus</taxon>
    </lineage>
</organism>
<name>A0A5N3WX15_MUNMU</name>
<evidence type="ECO:0000313" key="1">
    <source>
        <dbReference type="EMBL" id="KAB0364746.1"/>
    </source>
</evidence>
<comment type="caution">
    <text evidence="1">The sequence shown here is derived from an EMBL/GenBank/DDBJ whole genome shotgun (WGS) entry which is preliminary data.</text>
</comment>
<evidence type="ECO:0008006" key="3">
    <source>
        <dbReference type="Google" id="ProtNLM"/>
    </source>
</evidence>
<keyword evidence="2" id="KW-1185">Reference proteome</keyword>
<dbReference type="GO" id="GO:0015074">
    <property type="term" value="P:DNA integration"/>
    <property type="evidence" value="ECO:0007669"/>
    <property type="project" value="TreeGrafter"/>
</dbReference>
<dbReference type="PANTHER" id="PTHR46060">
    <property type="entry name" value="MARINER MOS1 TRANSPOSASE-LIKE PROTEIN"/>
    <property type="match status" value="1"/>
</dbReference>
<dbReference type="GO" id="GO:0046975">
    <property type="term" value="F:histone H3K36 methyltransferase activity"/>
    <property type="evidence" value="ECO:0007669"/>
    <property type="project" value="TreeGrafter"/>
</dbReference>
<dbReference type="GO" id="GO:0042800">
    <property type="term" value="F:histone H3K4 methyltransferase activity"/>
    <property type="evidence" value="ECO:0007669"/>
    <property type="project" value="TreeGrafter"/>
</dbReference>
<evidence type="ECO:0000313" key="2">
    <source>
        <dbReference type="Proteomes" id="UP000326458"/>
    </source>
</evidence>
<dbReference type="GO" id="GO:0000014">
    <property type="term" value="F:single-stranded DNA endodeoxyribonuclease activity"/>
    <property type="evidence" value="ECO:0007669"/>
    <property type="project" value="TreeGrafter"/>
</dbReference>
<dbReference type="InterPro" id="IPR036397">
    <property type="entry name" value="RNaseH_sf"/>
</dbReference>
<protein>
    <recommendedName>
        <fullName evidence="3">Histone-lysine N-methyltransferase SETMAR</fullName>
    </recommendedName>
</protein>
<dbReference type="GO" id="GO:0000729">
    <property type="term" value="P:DNA double-strand break processing"/>
    <property type="evidence" value="ECO:0007669"/>
    <property type="project" value="TreeGrafter"/>
</dbReference>
<dbReference type="Pfam" id="PF01359">
    <property type="entry name" value="Transposase_1"/>
    <property type="match status" value="1"/>
</dbReference>
<gene>
    <name evidence="1" type="ORF">FD754_008902</name>
</gene>
<dbReference type="GO" id="GO:0035861">
    <property type="term" value="C:site of double-strand break"/>
    <property type="evidence" value="ECO:0007669"/>
    <property type="project" value="TreeGrafter"/>
</dbReference>
<dbReference type="EMBL" id="VCEA01000001">
    <property type="protein sequence ID" value="KAB0364746.1"/>
    <property type="molecule type" value="Genomic_DNA"/>
</dbReference>
<dbReference type="GO" id="GO:0003690">
    <property type="term" value="F:double-stranded DNA binding"/>
    <property type="evidence" value="ECO:0007669"/>
    <property type="project" value="TreeGrafter"/>
</dbReference>
<dbReference type="InterPro" id="IPR052709">
    <property type="entry name" value="Transposase-MT_Hybrid"/>
</dbReference>
<dbReference type="GO" id="GO:0005634">
    <property type="term" value="C:nucleus"/>
    <property type="evidence" value="ECO:0007669"/>
    <property type="project" value="TreeGrafter"/>
</dbReference>
<dbReference type="PANTHER" id="PTHR46060:SF2">
    <property type="entry name" value="HISTONE-LYSINE N-METHYLTRANSFERASE SETMAR"/>
    <property type="match status" value="1"/>
</dbReference>
<dbReference type="Proteomes" id="UP000326458">
    <property type="component" value="Unassembled WGS sequence"/>
</dbReference>
<dbReference type="GO" id="GO:0044547">
    <property type="term" value="F:DNA topoisomerase binding"/>
    <property type="evidence" value="ECO:0007669"/>
    <property type="project" value="TreeGrafter"/>
</dbReference>